<dbReference type="InParanoid" id="A2G0A2"/>
<keyword evidence="2" id="KW-1185">Reference proteome</keyword>
<dbReference type="KEGG" id="tva:4747087"/>
<proteinExistence type="predicted"/>
<name>A2G0A2_TRIV3</name>
<sequence length="542" mass="61988">MIPSVSIWPDNEALANDSCIPLYIGLNCFDESDQLHILERQKLGTCSRCHTPVTKISESSNGKNICPICKMDLTQISRDQKENKNFAIEIPAGNEYSFNVIFVIDGRGTSDQYFHSLASASNAINVETIPPTAKCGFCILYKNNISFIQSLNGTAFFIDMPLQINLYNAITINNILINASDLRTVMEAAFTANSSFSNTPIEEPVFFQNFFNAPPKCFVKLITFTSTSVVQCANTNTTIDVIGSKPKSDDSDSICISDDKTSSQMQIQEYIKRVFTEPIHFDAKIEIFYLPTIRTNPSQIKSRCVMPGTLFFTKVEYQWVSYSFSSLPFVVLSRSIVHKNNKFVHRIRVFSESFPITHSNVILLQSVNPAIIAAVKLQQLPGVIKMMLDYYNNKVIPYMPGPPRNDNYFDLFPNLSWLIRYYKNMDSWITNNPLIIQPDLISSMFFPCVSFWMNVNEKIEEMASEFLFGHPADLEPIVVIDMYYKILIFADCELEKESVLVKEMQKRAKRRFPVPSIKKRERLSAKNYFPLKMKWTDENFHS</sequence>
<dbReference type="RefSeq" id="XP_001302347.1">
    <property type="nucleotide sequence ID" value="XM_001302346.1"/>
</dbReference>
<gene>
    <name evidence="1" type="ORF">TVAG_310690</name>
</gene>
<protein>
    <recommendedName>
        <fullName evidence="3">Zinc finger Sec23/Sec24-type domain-containing protein</fullName>
    </recommendedName>
</protein>
<dbReference type="AlphaFoldDB" id="A2G0A2"/>
<dbReference type="VEuPathDB" id="TrichDB:TVAGG3_0140760"/>
<dbReference type="Proteomes" id="UP000001542">
    <property type="component" value="Unassembled WGS sequence"/>
</dbReference>
<dbReference type="VEuPathDB" id="TrichDB:TVAG_310690"/>
<accession>A2G0A2</accession>
<evidence type="ECO:0000313" key="2">
    <source>
        <dbReference type="Proteomes" id="UP000001542"/>
    </source>
</evidence>
<reference evidence="1" key="1">
    <citation type="submission" date="2006-10" db="EMBL/GenBank/DDBJ databases">
        <authorList>
            <person name="Amadeo P."/>
            <person name="Zhao Q."/>
            <person name="Wortman J."/>
            <person name="Fraser-Liggett C."/>
            <person name="Carlton J."/>
        </authorList>
    </citation>
    <scope>NUCLEOTIDE SEQUENCE</scope>
    <source>
        <strain evidence="1">G3</strain>
    </source>
</reference>
<dbReference type="EMBL" id="DS114202">
    <property type="protein sequence ID" value="EAX89417.1"/>
    <property type="molecule type" value="Genomic_DNA"/>
</dbReference>
<organism evidence="1 2">
    <name type="scientific">Trichomonas vaginalis (strain ATCC PRA-98 / G3)</name>
    <dbReference type="NCBI Taxonomy" id="412133"/>
    <lineage>
        <taxon>Eukaryota</taxon>
        <taxon>Metamonada</taxon>
        <taxon>Parabasalia</taxon>
        <taxon>Trichomonadida</taxon>
        <taxon>Trichomonadidae</taxon>
        <taxon>Trichomonas</taxon>
    </lineage>
</organism>
<evidence type="ECO:0000313" key="1">
    <source>
        <dbReference type="EMBL" id="EAX89417.1"/>
    </source>
</evidence>
<reference evidence="1" key="2">
    <citation type="journal article" date="2007" name="Science">
        <title>Draft genome sequence of the sexually transmitted pathogen Trichomonas vaginalis.</title>
        <authorList>
            <person name="Carlton J.M."/>
            <person name="Hirt R.P."/>
            <person name="Silva J.C."/>
            <person name="Delcher A.L."/>
            <person name="Schatz M."/>
            <person name="Zhao Q."/>
            <person name="Wortman J.R."/>
            <person name="Bidwell S.L."/>
            <person name="Alsmark U.C.M."/>
            <person name="Besteiro S."/>
            <person name="Sicheritz-Ponten T."/>
            <person name="Noel C.J."/>
            <person name="Dacks J.B."/>
            <person name="Foster P.G."/>
            <person name="Simillion C."/>
            <person name="Van de Peer Y."/>
            <person name="Miranda-Saavedra D."/>
            <person name="Barton G.J."/>
            <person name="Westrop G.D."/>
            <person name="Mueller S."/>
            <person name="Dessi D."/>
            <person name="Fiori P.L."/>
            <person name="Ren Q."/>
            <person name="Paulsen I."/>
            <person name="Zhang H."/>
            <person name="Bastida-Corcuera F.D."/>
            <person name="Simoes-Barbosa A."/>
            <person name="Brown M.T."/>
            <person name="Hayes R.D."/>
            <person name="Mukherjee M."/>
            <person name="Okumura C.Y."/>
            <person name="Schneider R."/>
            <person name="Smith A.J."/>
            <person name="Vanacova S."/>
            <person name="Villalvazo M."/>
            <person name="Haas B.J."/>
            <person name="Pertea M."/>
            <person name="Feldblyum T.V."/>
            <person name="Utterback T.R."/>
            <person name="Shu C.L."/>
            <person name="Osoegawa K."/>
            <person name="de Jong P.J."/>
            <person name="Hrdy I."/>
            <person name="Horvathova L."/>
            <person name="Zubacova Z."/>
            <person name="Dolezal P."/>
            <person name="Malik S.B."/>
            <person name="Logsdon J.M. Jr."/>
            <person name="Henze K."/>
            <person name="Gupta A."/>
            <person name="Wang C.C."/>
            <person name="Dunne R.L."/>
            <person name="Upcroft J.A."/>
            <person name="Upcroft P."/>
            <person name="White O."/>
            <person name="Salzberg S.L."/>
            <person name="Tang P."/>
            <person name="Chiu C.-H."/>
            <person name="Lee Y.-S."/>
            <person name="Embley T.M."/>
            <person name="Coombs G.H."/>
            <person name="Mottram J.C."/>
            <person name="Tachezy J."/>
            <person name="Fraser-Liggett C.M."/>
            <person name="Johnson P.J."/>
        </authorList>
    </citation>
    <scope>NUCLEOTIDE SEQUENCE [LARGE SCALE GENOMIC DNA]</scope>
    <source>
        <strain evidence="1">G3</strain>
    </source>
</reference>
<evidence type="ECO:0008006" key="3">
    <source>
        <dbReference type="Google" id="ProtNLM"/>
    </source>
</evidence>